<reference evidence="1 2" key="1">
    <citation type="submission" date="2019-09" db="EMBL/GenBank/DDBJ databases">
        <title>Isolation of a novel species in the genus Cupriavidus from patients with sepsis using whole genome sequencing.</title>
        <authorList>
            <person name="Kweon O.J."/>
            <person name="Lee M.-K."/>
        </authorList>
    </citation>
    <scope>NUCLEOTIDE SEQUENCE [LARGE SCALE GENOMIC DNA]</scope>
    <source>
        <strain evidence="1 2">MKL-01</strain>
    </source>
</reference>
<organism evidence="1 2">
    <name type="scientific">Cupriavidus cauae</name>
    <dbReference type="NCBI Taxonomy" id="2608999"/>
    <lineage>
        <taxon>Bacteria</taxon>
        <taxon>Pseudomonadati</taxon>
        <taxon>Pseudomonadota</taxon>
        <taxon>Betaproteobacteria</taxon>
        <taxon>Burkholderiales</taxon>
        <taxon>Burkholderiaceae</taxon>
        <taxon>Cupriavidus</taxon>
    </lineage>
</organism>
<dbReference type="AlphaFoldDB" id="A0A5M8ANX8"/>
<gene>
    <name evidence="1" type="ORF">F1599_11350</name>
</gene>
<protein>
    <submittedName>
        <fullName evidence="1">Uncharacterized protein</fullName>
    </submittedName>
</protein>
<comment type="caution">
    <text evidence="1">The sequence shown here is derived from an EMBL/GenBank/DDBJ whole genome shotgun (WGS) entry which is preliminary data.</text>
</comment>
<keyword evidence="2" id="KW-1185">Reference proteome</keyword>
<proteinExistence type="predicted"/>
<accession>A0A5M8ANX8</accession>
<evidence type="ECO:0000313" key="2">
    <source>
        <dbReference type="Proteomes" id="UP000324324"/>
    </source>
</evidence>
<evidence type="ECO:0000313" key="1">
    <source>
        <dbReference type="EMBL" id="KAA6124499.1"/>
    </source>
</evidence>
<dbReference type="Proteomes" id="UP000324324">
    <property type="component" value="Unassembled WGS sequence"/>
</dbReference>
<sequence>MEPAQHAWETLSNSMRLYAEASVSFNRLFAVDPEEAINNLDRAFESKLEAFHTLYDVTKKIAGFDYFGYGDTSLLIVLRNALHHRDHSLFVSWNKAMHMNGGLVKMAGAAFLLANYGGVATGTSNYFLLLKDFSKRLEHASIRDPEKLRALWDEDLSFVSIASHGAQRRYPQDQIYVNVIPVFICAVARVAKWLASKELVPLGFDGKTYATHFARTEIPRLKQPTFAELRLPYPPGS</sequence>
<name>A0A5M8ANX8_9BURK</name>
<dbReference type="EMBL" id="VWRN01000031">
    <property type="protein sequence ID" value="KAA6124499.1"/>
    <property type="molecule type" value="Genomic_DNA"/>
</dbReference>